<evidence type="ECO:0000313" key="6">
    <source>
        <dbReference type="Proteomes" id="UP000000333"/>
    </source>
</evidence>
<dbReference type="PROSITE" id="PS01124">
    <property type="entry name" value="HTH_ARAC_FAMILY_2"/>
    <property type="match status" value="1"/>
</dbReference>
<dbReference type="SMART" id="SM00342">
    <property type="entry name" value="HTH_ARAC"/>
    <property type="match status" value="1"/>
</dbReference>
<dbReference type="Pfam" id="PF12833">
    <property type="entry name" value="HTH_18"/>
    <property type="match status" value="1"/>
</dbReference>
<dbReference type="PATRIC" id="fig|633147.7.peg.169"/>
<sequence>MGDGLLGKLPCGVSLEPIEGVALVLADVHSTVRDVRMSPCWREGQLLVGYCRSGSCEVSVRGLSRHVPTGDGFLCPRGGGREGGVSPAGPFSGAFVLLDPHRLPRQTLVTFEDFEIDTEALRLLVSQGPSFRLLGDCLELMRVLGELCCVPRHGALGYLKIKLVELLRDLSSVPTYGGSRDGGVGAPGVAGARRTHEQIAHAAQGEMVRNVAQALTIPSLAGRCGVSATVLKESFRETFGIPVYAWYRSYRMHRAADLLLGTSRPISEIALAVGYSNPSKFSRAFCDCMGCPPSAWRKACRKG</sequence>
<dbReference type="InterPro" id="IPR053142">
    <property type="entry name" value="PchR_regulatory_protein"/>
</dbReference>
<evidence type="ECO:0000256" key="2">
    <source>
        <dbReference type="ARBA" id="ARBA00023125"/>
    </source>
</evidence>
<accession>E1QWF8</accession>
<evidence type="ECO:0000259" key="4">
    <source>
        <dbReference type="PROSITE" id="PS01124"/>
    </source>
</evidence>
<dbReference type="GO" id="GO:0003700">
    <property type="term" value="F:DNA-binding transcription factor activity"/>
    <property type="evidence" value="ECO:0007669"/>
    <property type="project" value="InterPro"/>
</dbReference>
<keyword evidence="2" id="KW-0238">DNA-binding</keyword>
<dbReference type="EMBL" id="CP002106">
    <property type="protein sequence ID" value="ADK68461.1"/>
    <property type="molecule type" value="Genomic_DNA"/>
</dbReference>
<gene>
    <name evidence="5" type="ordered locus">Olsu_1356</name>
</gene>
<dbReference type="KEGG" id="ols:Olsu_1356"/>
<dbReference type="GO" id="GO:0043565">
    <property type="term" value="F:sequence-specific DNA binding"/>
    <property type="evidence" value="ECO:0007669"/>
    <property type="project" value="InterPro"/>
</dbReference>
<dbReference type="GeneID" id="78513200"/>
<protein>
    <submittedName>
        <fullName evidence="5">Transcriptional regulator, AraC family</fullName>
    </submittedName>
</protein>
<keyword evidence="1" id="KW-0805">Transcription regulation</keyword>
<reference evidence="5 6" key="1">
    <citation type="journal article" date="2010" name="Stand. Genomic Sci.">
        <title>Complete genome sequence of Olsenella uli type strain (VPI D76D-27C).</title>
        <authorList>
            <person name="Goker M."/>
            <person name="Held B."/>
            <person name="Lucas S."/>
            <person name="Nolan M."/>
            <person name="Yasawong M."/>
            <person name="Glavina Del Rio T."/>
            <person name="Tice H."/>
            <person name="Cheng J.F."/>
            <person name="Bruce D."/>
            <person name="Detter J.C."/>
            <person name="Tapia R."/>
            <person name="Han C."/>
            <person name="Goodwin L."/>
            <person name="Pitluck S."/>
            <person name="Liolios K."/>
            <person name="Ivanova N."/>
            <person name="Mavromatis K."/>
            <person name="Mikhailova N."/>
            <person name="Pati A."/>
            <person name="Chen A."/>
            <person name="Palaniappan K."/>
            <person name="Land M."/>
            <person name="Hauser L."/>
            <person name="Chang Y.J."/>
            <person name="Jeffries C.D."/>
            <person name="Rohde M."/>
            <person name="Sikorski J."/>
            <person name="Pukall R."/>
            <person name="Woyke T."/>
            <person name="Bristow J."/>
            <person name="Eisen J.A."/>
            <person name="Markowitz V."/>
            <person name="Hugenholtz P."/>
            <person name="Kyrpides N.C."/>
            <person name="Klenk H.P."/>
            <person name="Lapidus A."/>
        </authorList>
    </citation>
    <scope>NUCLEOTIDE SEQUENCE [LARGE SCALE GENOMIC DNA]</scope>
    <source>
        <strain evidence="6">ATCC 49627 / DSM 7084 / CIP 109912 / JCM 12494 / NCIMB 702895 / VPI D76D-27C</strain>
    </source>
</reference>
<dbReference type="RefSeq" id="WP_013252213.1">
    <property type="nucleotide sequence ID" value="NC_014363.1"/>
</dbReference>
<proteinExistence type="predicted"/>
<name>E1QWF8_OLSUV</name>
<dbReference type="PANTHER" id="PTHR47893:SF1">
    <property type="entry name" value="REGULATORY PROTEIN PCHR"/>
    <property type="match status" value="1"/>
</dbReference>
<evidence type="ECO:0000313" key="5">
    <source>
        <dbReference type="EMBL" id="ADK68461.1"/>
    </source>
</evidence>
<dbReference type="HOGENOM" id="CLU_052345_0_0_11"/>
<dbReference type="STRING" id="633147.Olsu_1356"/>
<dbReference type="InterPro" id="IPR037923">
    <property type="entry name" value="HTH-like"/>
</dbReference>
<feature type="domain" description="HTH araC/xylS-type" evidence="4">
    <location>
        <begin position="201"/>
        <end position="299"/>
    </location>
</feature>
<dbReference type="InterPro" id="IPR009057">
    <property type="entry name" value="Homeodomain-like_sf"/>
</dbReference>
<organism evidence="5 6">
    <name type="scientific">Olsenella uli (strain ATCC 49627 / DSM 7084 / CCUG 31166 / CIP 109912 / JCM 12494 / LMG 11480 / NCIMB 702895 / VPI D76D-27C)</name>
    <name type="common">Lactobacillus uli</name>
    <dbReference type="NCBI Taxonomy" id="633147"/>
    <lineage>
        <taxon>Bacteria</taxon>
        <taxon>Bacillati</taxon>
        <taxon>Actinomycetota</taxon>
        <taxon>Coriobacteriia</taxon>
        <taxon>Coriobacteriales</taxon>
        <taxon>Atopobiaceae</taxon>
        <taxon>Olsenella</taxon>
    </lineage>
</organism>
<evidence type="ECO:0000256" key="3">
    <source>
        <dbReference type="ARBA" id="ARBA00023163"/>
    </source>
</evidence>
<dbReference type="SUPFAM" id="SSF46689">
    <property type="entry name" value="Homeodomain-like"/>
    <property type="match status" value="2"/>
</dbReference>
<dbReference type="InterPro" id="IPR018060">
    <property type="entry name" value="HTH_AraC"/>
</dbReference>
<dbReference type="SUPFAM" id="SSF51215">
    <property type="entry name" value="Regulatory protein AraC"/>
    <property type="match status" value="1"/>
</dbReference>
<keyword evidence="6" id="KW-1185">Reference proteome</keyword>
<dbReference type="OrthoDB" id="3172070at2"/>
<evidence type="ECO:0000256" key="1">
    <source>
        <dbReference type="ARBA" id="ARBA00023015"/>
    </source>
</evidence>
<dbReference type="eggNOG" id="COG2207">
    <property type="taxonomic scope" value="Bacteria"/>
</dbReference>
<dbReference type="Gene3D" id="1.10.10.60">
    <property type="entry name" value="Homeodomain-like"/>
    <property type="match status" value="2"/>
</dbReference>
<dbReference type="Proteomes" id="UP000000333">
    <property type="component" value="Chromosome"/>
</dbReference>
<keyword evidence="3" id="KW-0804">Transcription</keyword>
<dbReference type="PANTHER" id="PTHR47893">
    <property type="entry name" value="REGULATORY PROTEIN PCHR"/>
    <property type="match status" value="1"/>
</dbReference>
<dbReference type="AlphaFoldDB" id="E1QWF8"/>